<keyword evidence="3" id="KW-0808">Transferase</keyword>
<dbReference type="SUPFAM" id="SSF53756">
    <property type="entry name" value="UDP-Glycosyltransferase/glycogen phosphorylase"/>
    <property type="match status" value="1"/>
</dbReference>
<dbReference type="Pfam" id="PF00534">
    <property type="entry name" value="Glycos_transf_1"/>
    <property type="match status" value="1"/>
</dbReference>
<dbReference type="InterPro" id="IPR028098">
    <property type="entry name" value="Glyco_trans_4-like_N"/>
</dbReference>
<dbReference type="EMBL" id="CP019344">
    <property type="protein sequence ID" value="ARN76537.1"/>
    <property type="molecule type" value="Genomic_DNA"/>
</dbReference>
<evidence type="ECO:0000259" key="2">
    <source>
        <dbReference type="Pfam" id="PF13439"/>
    </source>
</evidence>
<sequence>MSRPLKILFTIPNFETAGSGKVVYDLVKGLNREKFHPEILVKHSRGKFFKEVEKLGVPIHVFDYETDYKPLWNFPFRVLRVSRYLKSLDVDIIHSWHWSSDFSEPLAARMAGIKFIYTKKAMGWGNKAWVWRSKLSTKVIAINKDMMSEFFAKLPSVHATYLPLGLDTEVYQPQEYHRPTAVKHGIVYDDFVVISVVNMVPVKGIEILIEAFLQTNIPNKKLLLVGNDRSEYVDQLKLKYCKKHPEVIFTGKQQEVRNYLSIADVFVIPTKNEGKREGMPMAPVEAMSSALPVIGSRVSGVTDILEGFEDWIFDAGNTHSLSDKLTEFYKLPKESKENIGVEMRAKVIDQYSLQEFIRSREQVYESV</sequence>
<dbReference type="PANTHER" id="PTHR12526">
    <property type="entry name" value="GLYCOSYLTRANSFERASE"/>
    <property type="match status" value="1"/>
</dbReference>
<dbReference type="InterPro" id="IPR001296">
    <property type="entry name" value="Glyco_trans_1"/>
</dbReference>
<dbReference type="GO" id="GO:0016757">
    <property type="term" value="F:glycosyltransferase activity"/>
    <property type="evidence" value="ECO:0007669"/>
    <property type="project" value="InterPro"/>
</dbReference>
<dbReference type="Gene3D" id="3.40.50.2000">
    <property type="entry name" value="Glycogen Phosphorylase B"/>
    <property type="match status" value="2"/>
</dbReference>
<dbReference type="PANTHER" id="PTHR12526:SF630">
    <property type="entry name" value="GLYCOSYLTRANSFERASE"/>
    <property type="match status" value="1"/>
</dbReference>
<name>A0A1W6MG35_9FLAO</name>
<dbReference type="OrthoDB" id="7560678at2"/>
<proteinExistence type="predicted"/>
<evidence type="ECO:0000313" key="4">
    <source>
        <dbReference type="Proteomes" id="UP000193431"/>
    </source>
</evidence>
<dbReference type="Pfam" id="PF13439">
    <property type="entry name" value="Glyco_transf_4"/>
    <property type="match status" value="1"/>
</dbReference>
<organism evidence="3 4">
    <name type="scientific">Nonlabens spongiae</name>
    <dbReference type="NCBI Taxonomy" id="331648"/>
    <lineage>
        <taxon>Bacteria</taxon>
        <taxon>Pseudomonadati</taxon>
        <taxon>Bacteroidota</taxon>
        <taxon>Flavobacteriia</taxon>
        <taxon>Flavobacteriales</taxon>
        <taxon>Flavobacteriaceae</taxon>
        <taxon>Nonlabens</taxon>
    </lineage>
</organism>
<reference evidence="3 4" key="1">
    <citation type="submission" date="2016-11" db="EMBL/GenBank/DDBJ databases">
        <title>Trade-off between light-utilization and light-protection in marine flavobacteria.</title>
        <authorList>
            <person name="Kumagai Y."/>
        </authorList>
    </citation>
    <scope>NUCLEOTIDE SEQUENCE [LARGE SCALE GENOMIC DNA]</scope>
    <source>
        <strain evidence="3 4">JCM 13191</strain>
    </source>
</reference>
<accession>A0A1W6MG35</accession>
<evidence type="ECO:0000313" key="3">
    <source>
        <dbReference type="EMBL" id="ARN76537.1"/>
    </source>
</evidence>
<dbReference type="RefSeq" id="WP_085765339.1">
    <property type="nucleotide sequence ID" value="NZ_CP019344.1"/>
</dbReference>
<gene>
    <name evidence="3" type="ORF">BST97_00140</name>
</gene>
<feature type="domain" description="Glycosyltransferase subfamily 4-like N-terminal" evidence="2">
    <location>
        <begin position="18"/>
        <end position="169"/>
    </location>
</feature>
<dbReference type="AlphaFoldDB" id="A0A1W6MG35"/>
<feature type="domain" description="Glycosyl transferase family 1" evidence="1">
    <location>
        <begin position="183"/>
        <end position="338"/>
    </location>
</feature>
<dbReference type="Proteomes" id="UP000193431">
    <property type="component" value="Chromosome"/>
</dbReference>
<keyword evidence="4" id="KW-1185">Reference proteome</keyword>
<protein>
    <submittedName>
        <fullName evidence="3">Glycosyltransferase</fullName>
    </submittedName>
</protein>
<dbReference type="STRING" id="331648.BST97_00140"/>
<evidence type="ECO:0000259" key="1">
    <source>
        <dbReference type="Pfam" id="PF00534"/>
    </source>
</evidence>